<dbReference type="HOGENOM" id="CLU_2996096_0_0_1"/>
<protein>
    <submittedName>
        <fullName evidence="1">Uncharacterized protein</fullName>
    </submittedName>
</protein>
<dbReference type="InParanoid" id="A0A0C2TT01"/>
<evidence type="ECO:0000313" key="2">
    <source>
        <dbReference type="Proteomes" id="UP000054549"/>
    </source>
</evidence>
<sequence>MPILMLFRPFFGDAIGLKASFSKFHAFNHIERSGSDFRRFVRSVLWNEFPALEVKRS</sequence>
<keyword evidence="2" id="KW-1185">Reference proteome</keyword>
<reference evidence="1 2" key="1">
    <citation type="submission" date="2014-04" db="EMBL/GenBank/DDBJ databases">
        <title>Evolutionary Origins and Diversification of the Mycorrhizal Mutualists.</title>
        <authorList>
            <consortium name="DOE Joint Genome Institute"/>
            <consortium name="Mycorrhizal Genomics Consortium"/>
            <person name="Kohler A."/>
            <person name="Kuo A."/>
            <person name="Nagy L.G."/>
            <person name="Floudas D."/>
            <person name="Copeland A."/>
            <person name="Barry K.W."/>
            <person name="Cichocki N."/>
            <person name="Veneault-Fourrey C."/>
            <person name="LaButti K."/>
            <person name="Lindquist E.A."/>
            <person name="Lipzen A."/>
            <person name="Lundell T."/>
            <person name="Morin E."/>
            <person name="Murat C."/>
            <person name="Riley R."/>
            <person name="Ohm R."/>
            <person name="Sun H."/>
            <person name="Tunlid A."/>
            <person name="Henrissat B."/>
            <person name="Grigoriev I.V."/>
            <person name="Hibbett D.S."/>
            <person name="Martin F."/>
        </authorList>
    </citation>
    <scope>NUCLEOTIDE SEQUENCE [LARGE SCALE GENOMIC DNA]</scope>
    <source>
        <strain evidence="1 2">Koide BX008</strain>
    </source>
</reference>
<proteinExistence type="predicted"/>
<dbReference type="EMBL" id="KN818224">
    <property type="protein sequence ID" value="KIL70429.1"/>
    <property type="molecule type" value="Genomic_DNA"/>
</dbReference>
<organism evidence="1 2">
    <name type="scientific">Amanita muscaria (strain Koide BX008)</name>
    <dbReference type="NCBI Taxonomy" id="946122"/>
    <lineage>
        <taxon>Eukaryota</taxon>
        <taxon>Fungi</taxon>
        <taxon>Dikarya</taxon>
        <taxon>Basidiomycota</taxon>
        <taxon>Agaricomycotina</taxon>
        <taxon>Agaricomycetes</taxon>
        <taxon>Agaricomycetidae</taxon>
        <taxon>Agaricales</taxon>
        <taxon>Pluteineae</taxon>
        <taxon>Amanitaceae</taxon>
        <taxon>Amanita</taxon>
    </lineage>
</organism>
<dbReference type="Proteomes" id="UP000054549">
    <property type="component" value="Unassembled WGS sequence"/>
</dbReference>
<accession>A0A0C2TT01</accession>
<name>A0A0C2TT01_AMAMK</name>
<evidence type="ECO:0000313" key="1">
    <source>
        <dbReference type="EMBL" id="KIL70429.1"/>
    </source>
</evidence>
<dbReference type="AlphaFoldDB" id="A0A0C2TT01"/>
<gene>
    <name evidence="1" type="ORF">M378DRAFT_156551</name>
</gene>